<dbReference type="GO" id="GO:0015105">
    <property type="term" value="F:arsenite transmembrane transporter activity"/>
    <property type="evidence" value="ECO:0007669"/>
    <property type="project" value="InterPro"/>
</dbReference>
<dbReference type="OrthoDB" id="9809303at2"/>
<feature type="transmembrane region" description="Helical" evidence="9">
    <location>
        <begin position="182"/>
        <end position="202"/>
    </location>
</feature>
<evidence type="ECO:0000256" key="1">
    <source>
        <dbReference type="ARBA" id="ARBA00004651"/>
    </source>
</evidence>
<evidence type="ECO:0000256" key="7">
    <source>
        <dbReference type="ARBA" id="ARBA00022989"/>
    </source>
</evidence>
<feature type="transmembrane region" description="Helical" evidence="9">
    <location>
        <begin position="143"/>
        <end position="162"/>
    </location>
</feature>
<feature type="transmembrane region" description="Helical" evidence="9">
    <location>
        <begin position="557"/>
        <end position="575"/>
    </location>
</feature>
<comment type="similarity">
    <text evidence="2">Belongs to the CitM (TC 2.A.11) transporter family.</text>
</comment>
<dbReference type="InterPro" id="IPR000802">
    <property type="entry name" value="Arsenical_pump_ArsB"/>
</dbReference>
<dbReference type="InterPro" id="IPR004680">
    <property type="entry name" value="Cit_transptr-like_dom"/>
</dbReference>
<comment type="caution">
    <text evidence="11">The sequence shown here is derived from an EMBL/GenBank/DDBJ whole genome shotgun (WGS) entry which is preliminary data.</text>
</comment>
<evidence type="ECO:0000256" key="8">
    <source>
        <dbReference type="ARBA" id="ARBA00023136"/>
    </source>
</evidence>
<proteinExistence type="inferred from homology"/>
<keyword evidence="4" id="KW-1003">Cell membrane</keyword>
<dbReference type="PANTHER" id="PTHR43652">
    <property type="entry name" value="BASIC AMINO ACID ANTIPORTER YFCC-RELATED"/>
    <property type="match status" value="1"/>
</dbReference>
<dbReference type="PROSITE" id="PS51202">
    <property type="entry name" value="RCK_C"/>
    <property type="match status" value="2"/>
</dbReference>
<keyword evidence="5 9" id="KW-0812">Transmembrane</keyword>
<keyword evidence="12" id="KW-1185">Reference proteome</keyword>
<dbReference type="Pfam" id="PF02080">
    <property type="entry name" value="TrkA_C"/>
    <property type="match status" value="2"/>
</dbReference>
<evidence type="ECO:0000256" key="9">
    <source>
        <dbReference type="SAM" id="Phobius"/>
    </source>
</evidence>
<organism evidence="11 12">
    <name type="scientific">Gallibacterium genomosp. 3</name>
    <dbReference type="NCBI Taxonomy" id="505345"/>
    <lineage>
        <taxon>Bacteria</taxon>
        <taxon>Pseudomonadati</taxon>
        <taxon>Pseudomonadota</taxon>
        <taxon>Gammaproteobacteria</taxon>
        <taxon>Pasteurellales</taxon>
        <taxon>Pasteurellaceae</taxon>
        <taxon>Gallibacterium</taxon>
    </lineage>
</organism>
<dbReference type="PROSITE" id="PS01271">
    <property type="entry name" value="NA_SULFATE"/>
    <property type="match status" value="1"/>
</dbReference>
<feature type="transmembrane region" description="Helical" evidence="9">
    <location>
        <begin position="472"/>
        <end position="490"/>
    </location>
</feature>
<dbReference type="Pfam" id="PF03600">
    <property type="entry name" value="CitMHS"/>
    <property type="match status" value="1"/>
</dbReference>
<dbReference type="InterPro" id="IPR036721">
    <property type="entry name" value="RCK_C_sf"/>
</dbReference>
<dbReference type="EMBL" id="JTJM01000002">
    <property type="protein sequence ID" value="OBW94055.1"/>
    <property type="molecule type" value="Genomic_DNA"/>
</dbReference>
<keyword evidence="7 9" id="KW-1133">Transmembrane helix</keyword>
<dbReference type="AlphaFoldDB" id="A0A1A7NWU4"/>
<evidence type="ECO:0000313" key="12">
    <source>
        <dbReference type="Proteomes" id="UP000243558"/>
    </source>
</evidence>
<reference evidence="11 12" key="1">
    <citation type="submission" date="2014-11" db="EMBL/GenBank/DDBJ databases">
        <title>Pan-genome of Gallibacterium spp.</title>
        <authorList>
            <person name="Kudirkiene E."/>
            <person name="Bojesen A.M."/>
        </authorList>
    </citation>
    <scope>NUCLEOTIDE SEQUENCE [LARGE SCALE GENOMIC DNA]</scope>
    <source>
        <strain evidence="11 12">F151</strain>
    </source>
</reference>
<evidence type="ECO:0000313" key="11">
    <source>
        <dbReference type="EMBL" id="OBW94055.1"/>
    </source>
</evidence>
<keyword evidence="6" id="KW-0677">Repeat</keyword>
<accession>A0A1A7NWU4</accession>
<evidence type="ECO:0000256" key="4">
    <source>
        <dbReference type="ARBA" id="ARBA00022475"/>
    </source>
</evidence>
<feature type="transmembrane region" description="Helical" evidence="9">
    <location>
        <begin position="12"/>
        <end position="29"/>
    </location>
</feature>
<dbReference type="Proteomes" id="UP000243558">
    <property type="component" value="Unassembled WGS sequence"/>
</dbReference>
<evidence type="ECO:0000259" key="10">
    <source>
        <dbReference type="PROSITE" id="PS51202"/>
    </source>
</evidence>
<keyword evidence="8 9" id="KW-0472">Membrane</keyword>
<dbReference type="GO" id="GO:0008324">
    <property type="term" value="F:monoatomic cation transmembrane transporter activity"/>
    <property type="evidence" value="ECO:0007669"/>
    <property type="project" value="InterPro"/>
</dbReference>
<evidence type="ECO:0000256" key="6">
    <source>
        <dbReference type="ARBA" id="ARBA00022737"/>
    </source>
</evidence>
<keyword evidence="3" id="KW-0813">Transport</keyword>
<dbReference type="RefSeq" id="WP_065238545.1">
    <property type="nucleotide sequence ID" value="NZ_JTJM01000002.1"/>
</dbReference>
<dbReference type="GO" id="GO:0006813">
    <property type="term" value="P:potassium ion transport"/>
    <property type="evidence" value="ECO:0007669"/>
    <property type="project" value="InterPro"/>
</dbReference>
<evidence type="ECO:0000256" key="2">
    <source>
        <dbReference type="ARBA" id="ARBA00009843"/>
    </source>
</evidence>
<name>A0A1A7NWU4_9PAST</name>
<dbReference type="PATRIC" id="fig|505345.7.peg.84"/>
<evidence type="ECO:0000256" key="3">
    <source>
        <dbReference type="ARBA" id="ARBA00022448"/>
    </source>
</evidence>
<feature type="transmembrane region" description="Helical" evidence="9">
    <location>
        <begin position="102"/>
        <end position="131"/>
    </location>
</feature>
<dbReference type="PANTHER" id="PTHR43652:SF1">
    <property type="entry name" value="RESPONSE REGULATOR"/>
    <property type="match status" value="1"/>
</dbReference>
<dbReference type="InterPro" id="IPR031312">
    <property type="entry name" value="Na/sul_symport_CS"/>
</dbReference>
<comment type="subcellular location">
    <subcellularLocation>
        <location evidence="1">Cell membrane</location>
        <topology evidence="1">Multi-pass membrane protein</topology>
    </subcellularLocation>
</comment>
<dbReference type="Gene3D" id="3.30.70.1450">
    <property type="entry name" value="Regulator of K+ conductance, C-terminal domain"/>
    <property type="match status" value="2"/>
</dbReference>
<dbReference type="PRINTS" id="PR00758">
    <property type="entry name" value="ARSENICPUMP"/>
</dbReference>
<dbReference type="GO" id="GO:0005886">
    <property type="term" value="C:plasma membrane"/>
    <property type="evidence" value="ECO:0007669"/>
    <property type="project" value="UniProtKB-SubCell"/>
</dbReference>
<feature type="domain" description="RCK C-terminal" evidence="10">
    <location>
        <begin position="321"/>
        <end position="405"/>
    </location>
</feature>
<evidence type="ECO:0000256" key="5">
    <source>
        <dbReference type="ARBA" id="ARBA00022692"/>
    </source>
</evidence>
<dbReference type="InterPro" id="IPR006037">
    <property type="entry name" value="RCK_C"/>
</dbReference>
<sequence>MEWLPAQINPQLFIVLLLLIAAIWLFIANKIRMDVVALLVLVVFSLTGILTVPEILAGFSDPNVVLIALLFIVGEALLRTGIAYQVSDWLLRIANNNEVKILILLMLAVCGLGAFMSSTGIVAIFIPVVLAICRRMQISPKRLMMPLSIAGLISGMMTLIATPPNLIANAELVKAGWPALSFFSFTPIGIMILGLGIIYLLVARHLLDSGNPEDLKQNYNRTSMNDLIESYQLSTRARQVIVLPDSPFIGKTLDELHLHSRYHILIIAIERWRRIRRIVVTPSALTELRAKDILLFDVTNTELDWLDFCQQHHLKPIEVRGQYFSEKAKSVGMAEISPIPESALLGKTVREIRFQNKYGLTIAGVKRGHTLLQTDIAEVAFTVGDQYVVIGEWKQIQALQSKNQDFFLLNSPAEIEQVAPALSQAPHALLSVAIMVGLMVSGVVSNVIAALITCILLAKFRCIDAKSAYNAIHWPSLILIVGMMPFATALTKTGGINLAVDALLQFVGGWGIHAILASLFILCAIISSFISNTATAILMAPIAVAMAAKLDISPVPFVITIAISASAAFMTPVASPVNTMVLGPGGYKFSDFLKVGIPFTILVMLATIFVVPILFK</sequence>
<feature type="transmembrane region" description="Helical" evidence="9">
    <location>
        <begin position="595"/>
        <end position="615"/>
    </location>
</feature>
<feature type="transmembrane region" description="Helical" evidence="9">
    <location>
        <begin position="64"/>
        <end position="82"/>
    </location>
</feature>
<feature type="transmembrane region" description="Helical" evidence="9">
    <location>
        <begin position="35"/>
        <end position="52"/>
    </location>
</feature>
<dbReference type="SUPFAM" id="SSF116726">
    <property type="entry name" value="TrkA C-terminal domain-like"/>
    <property type="match status" value="2"/>
</dbReference>
<dbReference type="InterPro" id="IPR051679">
    <property type="entry name" value="DASS-Related_Transporters"/>
</dbReference>
<feature type="transmembrane region" description="Helical" evidence="9">
    <location>
        <begin position="432"/>
        <end position="460"/>
    </location>
</feature>
<feature type="transmembrane region" description="Helical" evidence="9">
    <location>
        <begin position="502"/>
        <end position="527"/>
    </location>
</feature>
<feature type="domain" description="RCK C-terminal" evidence="10">
    <location>
        <begin position="225"/>
        <end position="312"/>
    </location>
</feature>
<protein>
    <submittedName>
        <fullName evidence="11">Citrate transporter</fullName>
    </submittedName>
</protein>
<gene>
    <name evidence="11" type="ORF">QV01_00420</name>
</gene>